<protein>
    <submittedName>
        <fullName evidence="1">Uncharacterized protein</fullName>
    </submittedName>
</protein>
<dbReference type="EMBL" id="JARJLG010000026">
    <property type="protein sequence ID" value="KAJ7769078.1"/>
    <property type="molecule type" value="Genomic_DNA"/>
</dbReference>
<reference evidence="1" key="1">
    <citation type="submission" date="2023-03" db="EMBL/GenBank/DDBJ databases">
        <title>Massive genome expansion in bonnet fungi (Mycena s.s.) driven by repeated elements and novel gene families across ecological guilds.</title>
        <authorList>
            <consortium name="Lawrence Berkeley National Laboratory"/>
            <person name="Harder C.B."/>
            <person name="Miyauchi S."/>
            <person name="Viragh M."/>
            <person name="Kuo A."/>
            <person name="Thoen E."/>
            <person name="Andreopoulos B."/>
            <person name="Lu D."/>
            <person name="Skrede I."/>
            <person name="Drula E."/>
            <person name="Henrissat B."/>
            <person name="Morin E."/>
            <person name="Kohler A."/>
            <person name="Barry K."/>
            <person name="LaButti K."/>
            <person name="Morin E."/>
            <person name="Salamov A."/>
            <person name="Lipzen A."/>
            <person name="Mereny Z."/>
            <person name="Hegedus B."/>
            <person name="Baldrian P."/>
            <person name="Stursova M."/>
            <person name="Weitz H."/>
            <person name="Taylor A."/>
            <person name="Grigoriev I.V."/>
            <person name="Nagy L.G."/>
            <person name="Martin F."/>
            <person name="Kauserud H."/>
        </authorList>
    </citation>
    <scope>NUCLEOTIDE SEQUENCE</scope>
    <source>
        <strain evidence="1">CBHHK188m</strain>
    </source>
</reference>
<dbReference type="Gene3D" id="3.80.10.10">
    <property type="entry name" value="Ribonuclease Inhibitor"/>
    <property type="match status" value="1"/>
</dbReference>
<proteinExistence type="predicted"/>
<gene>
    <name evidence="1" type="ORF">DFH07DRAFT_289809</name>
</gene>
<dbReference type="SUPFAM" id="SSF52047">
    <property type="entry name" value="RNI-like"/>
    <property type="match status" value="1"/>
</dbReference>
<evidence type="ECO:0000313" key="2">
    <source>
        <dbReference type="Proteomes" id="UP001215280"/>
    </source>
</evidence>
<dbReference type="AlphaFoldDB" id="A0AAD7NP31"/>
<name>A0AAD7NP31_9AGAR</name>
<evidence type="ECO:0000313" key="1">
    <source>
        <dbReference type="EMBL" id="KAJ7769078.1"/>
    </source>
</evidence>
<organism evidence="1 2">
    <name type="scientific">Mycena maculata</name>
    <dbReference type="NCBI Taxonomy" id="230809"/>
    <lineage>
        <taxon>Eukaryota</taxon>
        <taxon>Fungi</taxon>
        <taxon>Dikarya</taxon>
        <taxon>Basidiomycota</taxon>
        <taxon>Agaricomycotina</taxon>
        <taxon>Agaricomycetes</taxon>
        <taxon>Agaricomycetidae</taxon>
        <taxon>Agaricales</taxon>
        <taxon>Marasmiineae</taxon>
        <taxon>Mycenaceae</taxon>
        <taxon>Mycena</taxon>
    </lineage>
</organism>
<accession>A0AAD7NP31</accession>
<dbReference type="InterPro" id="IPR032675">
    <property type="entry name" value="LRR_dom_sf"/>
</dbReference>
<keyword evidence="2" id="KW-1185">Reference proteome</keyword>
<sequence>MLSSAPNLVDCTFRNVYFEADLPPISPVTHSSLKCLSLYGYPLLKEPLYSSSTNILWHLTLPALEHLSIGCEEITRDDLCAFLARSSPPLKSLYIYSGNDFADVEHFLQFIPTVTDLYLWEEDFAFSVINAIGSHCLPKLRNLMIYGNMYPANRPYEQLFSALSARHASGAPLQSLRILWDPSYAREDSKLYQDMITGMRKLAADGMEIRACTKTRNFI</sequence>
<comment type="caution">
    <text evidence="1">The sequence shown here is derived from an EMBL/GenBank/DDBJ whole genome shotgun (WGS) entry which is preliminary data.</text>
</comment>
<dbReference type="Proteomes" id="UP001215280">
    <property type="component" value="Unassembled WGS sequence"/>
</dbReference>